<reference evidence="6" key="1">
    <citation type="journal article" date="2019" name="Int. J. Syst. Evol. Microbiol.">
        <title>The Global Catalogue of Microorganisms (GCM) 10K type strain sequencing project: providing services to taxonomists for standard genome sequencing and annotation.</title>
        <authorList>
            <consortium name="The Broad Institute Genomics Platform"/>
            <consortium name="The Broad Institute Genome Sequencing Center for Infectious Disease"/>
            <person name="Wu L."/>
            <person name="Ma J."/>
        </authorList>
    </citation>
    <scope>NUCLEOTIDE SEQUENCE [LARGE SCALE GENOMIC DNA]</scope>
    <source>
        <strain evidence="6">TISTR 932</strain>
    </source>
</reference>
<dbReference type="Gene3D" id="3.50.30.60">
    <property type="entry name" value="LD-carboxypeptidase A C-terminal domain-like"/>
    <property type="match status" value="1"/>
</dbReference>
<name>A0ABW5TI57_9ENTE</name>
<keyword evidence="2 5" id="KW-0378">Hydrolase</keyword>
<dbReference type="PANTHER" id="PTHR30237">
    <property type="entry name" value="MURAMOYLTETRAPEPTIDE CARBOXYPEPTIDASE"/>
    <property type="match status" value="1"/>
</dbReference>
<evidence type="ECO:0000259" key="3">
    <source>
        <dbReference type="Pfam" id="PF02016"/>
    </source>
</evidence>
<dbReference type="SUPFAM" id="SSF52317">
    <property type="entry name" value="Class I glutamine amidotransferase-like"/>
    <property type="match status" value="1"/>
</dbReference>
<dbReference type="Gene3D" id="3.40.50.10740">
    <property type="entry name" value="Class I glutamine amidotransferase-like"/>
    <property type="match status" value="1"/>
</dbReference>
<dbReference type="EC" id="3.4.-.-" evidence="5"/>
<keyword evidence="6" id="KW-1185">Reference proteome</keyword>
<feature type="domain" description="LD-carboxypeptidase N-terminal" evidence="3">
    <location>
        <begin position="13"/>
        <end position="138"/>
    </location>
</feature>
<comment type="similarity">
    <text evidence="1">Belongs to the peptidase S66 family.</text>
</comment>
<dbReference type="PANTHER" id="PTHR30237:SF4">
    <property type="entry name" value="LD-CARBOXYPEPTIDASE C-TERMINAL DOMAIN-CONTAINING PROTEIN"/>
    <property type="match status" value="1"/>
</dbReference>
<dbReference type="CDD" id="cd07062">
    <property type="entry name" value="Peptidase_S66_mccF_like"/>
    <property type="match status" value="1"/>
</dbReference>
<accession>A0ABW5TI57</accession>
<dbReference type="InterPro" id="IPR029062">
    <property type="entry name" value="Class_I_gatase-like"/>
</dbReference>
<gene>
    <name evidence="5" type="ORF">ACFSR0_04070</name>
</gene>
<organism evidence="5 6">
    <name type="scientific">Enterococcus camelliae</name>
    <dbReference type="NCBI Taxonomy" id="453959"/>
    <lineage>
        <taxon>Bacteria</taxon>
        <taxon>Bacillati</taxon>
        <taxon>Bacillota</taxon>
        <taxon>Bacilli</taxon>
        <taxon>Lactobacillales</taxon>
        <taxon>Enterococcaceae</taxon>
        <taxon>Enterococcus</taxon>
    </lineage>
</organism>
<dbReference type="InterPro" id="IPR003507">
    <property type="entry name" value="S66_fam"/>
</dbReference>
<dbReference type="PIRSF" id="PIRSF028757">
    <property type="entry name" value="LD-carboxypeptidase"/>
    <property type="match status" value="1"/>
</dbReference>
<dbReference type="InterPro" id="IPR027461">
    <property type="entry name" value="Carboxypeptidase_A_C_sf"/>
</dbReference>
<proteinExistence type="inferred from homology"/>
<evidence type="ECO:0000256" key="2">
    <source>
        <dbReference type="ARBA" id="ARBA00022801"/>
    </source>
</evidence>
<dbReference type="InterPro" id="IPR027478">
    <property type="entry name" value="LdcA_N"/>
</dbReference>
<evidence type="ECO:0000313" key="5">
    <source>
        <dbReference type="EMBL" id="MFD2728604.1"/>
    </source>
</evidence>
<dbReference type="InterPro" id="IPR040921">
    <property type="entry name" value="Peptidase_S66C"/>
</dbReference>
<sequence>MKKAPRINKEDKVAIISLSSGILGDESCQYNIEIGTKRLREMGLEPVFTKHALAGSEYIRKHPEKRAADLKAAFLDPEIKGIICAIGGDDTFRTLPFLMEDPEFIEAVKTNPKIFTGYSDTTVNHLMFYQLGLETFYGPSFLTDFADIGPEMLPYTMNAVGQFLADQPEQGTILPSATWYEERKDFSAKAIGESRVAHLDKKGFELLQGNPVFSGHLLGGCFESLTDILSGERYADEKKVAGTYHLFPELSKWQGAILFIETCEEKIVPKEFERKLLMLKETGLFSQIAGMIVGKPQDECFYHEYQSILIDTVADHTLPIAYNFPFGHAYPRTVLPYGVRVTVDTISQVLRFDERIFS</sequence>
<evidence type="ECO:0000259" key="4">
    <source>
        <dbReference type="Pfam" id="PF17676"/>
    </source>
</evidence>
<dbReference type="InterPro" id="IPR040449">
    <property type="entry name" value="Peptidase_S66_N"/>
</dbReference>
<dbReference type="Proteomes" id="UP001597427">
    <property type="component" value="Unassembled WGS sequence"/>
</dbReference>
<evidence type="ECO:0000256" key="1">
    <source>
        <dbReference type="ARBA" id="ARBA00010233"/>
    </source>
</evidence>
<feature type="domain" description="LD-carboxypeptidase C-terminal" evidence="4">
    <location>
        <begin position="214"/>
        <end position="343"/>
    </location>
</feature>
<protein>
    <submittedName>
        <fullName evidence="5">S66 peptidase family protein</fullName>
        <ecNumber evidence="5">3.4.-.-</ecNumber>
    </submittedName>
</protein>
<comment type="caution">
    <text evidence="5">The sequence shown here is derived from an EMBL/GenBank/DDBJ whole genome shotgun (WGS) entry which is preliminary data.</text>
</comment>
<dbReference type="SUPFAM" id="SSF141986">
    <property type="entry name" value="LD-carboxypeptidase A C-terminal domain-like"/>
    <property type="match status" value="1"/>
</dbReference>
<dbReference type="Pfam" id="PF17676">
    <property type="entry name" value="Peptidase_S66C"/>
    <property type="match status" value="1"/>
</dbReference>
<dbReference type="EMBL" id="JBHUMO010000027">
    <property type="protein sequence ID" value="MFD2728604.1"/>
    <property type="molecule type" value="Genomic_DNA"/>
</dbReference>
<dbReference type="GO" id="GO:0016787">
    <property type="term" value="F:hydrolase activity"/>
    <property type="evidence" value="ECO:0007669"/>
    <property type="project" value="UniProtKB-KW"/>
</dbReference>
<dbReference type="Pfam" id="PF02016">
    <property type="entry name" value="Peptidase_S66"/>
    <property type="match status" value="1"/>
</dbReference>
<dbReference type="RefSeq" id="WP_379980171.1">
    <property type="nucleotide sequence ID" value="NZ_JBHUMO010000027.1"/>
</dbReference>
<evidence type="ECO:0000313" key="6">
    <source>
        <dbReference type="Proteomes" id="UP001597427"/>
    </source>
</evidence>